<feature type="compositionally biased region" description="Low complexity" evidence="1">
    <location>
        <begin position="172"/>
        <end position="183"/>
    </location>
</feature>
<dbReference type="EMBL" id="ML977150">
    <property type="protein sequence ID" value="KAF1987876.1"/>
    <property type="molecule type" value="Genomic_DNA"/>
</dbReference>
<feature type="compositionally biased region" description="Polar residues" evidence="1">
    <location>
        <begin position="315"/>
        <end position="325"/>
    </location>
</feature>
<feature type="compositionally biased region" description="Pro residues" evidence="1">
    <location>
        <begin position="240"/>
        <end position="250"/>
    </location>
</feature>
<feature type="compositionally biased region" description="Low complexity" evidence="1">
    <location>
        <begin position="107"/>
        <end position="118"/>
    </location>
</feature>
<feature type="compositionally biased region" description="Basic and acidic residues" evidence="1">
    <location>
        <begin position="203"/>
        <end position="214"/>
    </location>
</feature>
<evidence type="ECO:0000256" key="1">
    <source>
        <dbReference type="SAM" id="MobiDB-lite"/>
    </source>
</evidence>
<keyword evidence="3" id="KW-1185">Reference proteome</keyword>
<evidence type="ECO:0000313" key="3">
    <source>
        <dbReference type="Proteomes" id="UP000800041"/>
    </source>
</evidence>
<evidence type="ECO:0000313" key="2">
    <source>
        <dbReference type="EMBL" id="KAF1987876.1"/>
    </source>
</evidence>
<organism evidence="2 3">
    <name type="scientific">Aulographum hederae CBS 113979</name>
    <dbReference type="NCBI Taxonomy" id="1176131"/>
    <lineage>
        <taxon>Eukaryota</taxon>
        <taxon>Fungi</taxon>
        <taxon>Dikarya</taxon>
        <taxon>Ascomycota</taxon>
        <taxon>Pezizomycotina</taxon>
        <taxon>Dothideomycetes</taxon>
        <taxon>Pleosporomycetidae</taxon>
        <taxon>Aulographales</taxon>
        <taxon>Aulographaceae</taxon>
    </lineage>
</organism>
<dbReference type="Proteomes" id="UP000800041">
    <property type="component" value="Unassembled WGS sequence"/>
</dbReference>
<proteinExistence type="predicted"/>
<feature type="region of interest" description="Disordered" evidence="1">
    <location>
        <begin position="1"/>
        <end position="332"/>
    </location>
</feature>
<accession>A0A6G1H3T3</accession>
<reference evidence="2" key="1">
    <citation type="journal article" date="2020" name="Stud. Mycol.">
        <title>101 Dothideomycetes genomes: a test case for predicting lifestyles and emergence of pathogens.</title>
        <authorList>
            <person name="Haridas S."/>
            <person name="Albert R."/>
            <person name="Binder M."/>
            <person name="Bloem J."/>
            <person name="Labutti K."/>
            <person name="Salamov A."/>
            <person name="Andreopoulos B."/>
            <person name="Baker S."/>
            <person name="Barry K."/>
            <person name="Bills G."/>
            <person name="Bluhm B."/>
            <person name="Cannon C."/>
            <person name="Castanera R."/>
            <person name="Culley D."/>
            <person name="Daum C."/>
            <person name="Ezra D."/>
            <person name="Gonzalez J."/>
            <person name="Henrissat B."/>
            <person name="Kuo A."/>
            <person name="Liang C."/>
            <person name="Lipzen A."/>
            <person name="Lutzoni F."/>
            <person name="Magnuson J."/>
            <person name="Mondo S."/>
            <person name="Nolan M."/>
            <person name="Ohm R."/>
            <person name="Pangilinan J."/>
            <person name="Park H.-J."/>
            <person name="Ramirez L."/>
            <person name="Alfaro M."/>
            <person name="Sun H."/>
            <person name="Tritt A."/>
            <person name="Yoshinaga Y."/>
            <person name="Zwiers L.-H."/>
            <person name="Turgeon B."/>
            <person name="Goodwin S."/>
            <person name="Spatafora J."/>
            <person name="Crous P."/>
            <person name="Grigoriev I."/>
        </authorList>
    </citation>
    <scope>NUCLEOTIDE SEQUENCE</scope>
    <source>
        <strain evidence="2">CBS 113979</strain>
    </source>
</reference>
<name>A0A6G1H3T3_9PEZI</name>
<feature type="compositionally biased region" description="Polar residues" evidence="1">
    <location>
        <begin position="149"/>
        <end position="164"/>
    </location>
</feature>
<protein>
    <submittedName>
        <fullName evidence="2">Uncharacterized protein</fullName>
    </submittedName>
</protein>
<dbReference type="AlphaFoldDB" id="A0A6G1H3T3"/>
<feature type="compositionally biased region" description="Low complexity" evidence="1">
    <location>
        <begin position="44"/>
        <end position="81"/>
    </location>
</feature>
<sequence length="561" mass="60780">MAPRRAKPPPEPKPRGSLASSMKARPAASSGQKPPLKKPAFGDPAPQKTKPPKAASQKTASSQKEPAKAAPQKKAPPQRQPVNVAPRPIAQTQPLPKQSAPVKTAYLSSKSDTTSTLKRVPPLPKAPPRNSEHEGQSKQQPKVHGPVVVNSTGPSTQPRLSSSPMDVDSQGPAAAKIAAQQPAVTEATVEGAARKANASLAENRGRTDATDHGPNDPLHTYASEELETQEAEIRRLTSPRPIPRKPPPQTAWPQGSDDEEASGSTKPGAYQTRRGRQELPNRTARRPEVVPVKTSHHKLSSPKSGLEQNHEKSAQKGNRTPTSRPSKTRKVSVAGIFRKKYASLTPAVETRFSRKMQRPEHAHSVAFRGTELSTQWSICSVYAGLTFTETTAQYAERFLKSASATLDEVHASLLTELDTATAPAFTPEEATFNDLPSVTLPLAAELLKVTQRGGGARDVELGDIMQEFSNDVDMYSARFEQLWQEREDVCRQLEELAEGVSWSETSGSGAQSRLSEVLKKELERLAGQTMEELKNADEDEKKTSVAQRKKILAALQAGMGD</sequence>
<gene>
    <name evidence="2" type="ORF">K402DRAFT_403092</name>
</gene>